<dbReference type="EMBL" id="KV784357">
    <property type="protein sequence ID" value="OEU17113.1"/>
    <property type="molecule type" value="Genomic_DNA"/>
</dbReference>
<sequence length="227" mass="24695">MKDPSLTSNNVSSKRSAAVMMMSSVGGGGAAAADFSQQLVMNAETIQGATSFVGDSPLMQVLAKQDAILGAVNKQNQQQSILNKITILTQSTMGYQQELSLLRSTRNDIENRILSVEMKIAEAPSAEDALNKIIAKQEERMAGVNVEIKEIDGKIASIRAEIELHNQELKNINDDTAKEKVVLASEPSPAKRTKVEDTREVIEDANDYEDVPTTEVPTTELPQTHEV</sequence>
<keyword evidence="4" id="KW-1185">Reference proteome</keyword>
<dbReference type="InParanoid" id="A0A1E7FH60"/>
<dbReference type="KEGG" id="fcy:FRACYDRAFT_268577"/>
<evidence type="ECO:0000256" key="1">
    <source>
        <dbReference type="SAM" id="Coils"/>
    </source>
</evidence>
<name>A0A1E7FH60_9STRA</name>
<dbReference type="Proteomes" id="UP000095751">
    <property type="component" value="Unassembled WGS sequence"/>
</dbReference>
<organism evidence="3 4">
    <name type="scientific">Fragilariopsis cylindrus CCMP1102</name>
    <dbReference type="NCBI Taxonomy" id="635003"/>
    <lineage>
        <taxon>Eukaryota</taxon>
        <taxon>Sar</taxon>
        <taxon>Stramenopiles</taxon>
        <taxon>Ochrophyta</taxon>
        <taxon>Bacillariophyta</taxon>
        <taxon>Bacillariophyceae</taxon>
        <taxon>Bacillariophycidae</taxon>
        <taxon>Bacillariales</taxon>
        <taxon>Bacillariaceae</taxon>
        <taxon>Fragilariopsis</taxon>
    </lineage>
</organism>
<evidence type="ECO:0000256" key="2">
    <source>
        <dbReference type="SAM" id="MobiDB-lite"/>
    </source>
</evidence>
<feature type="compositionally biased region" description="Basic and acidic residues" evidence="2">
    <location>
        <begin position="193"/>
        <end position="202"/>
    </location>
</feature>
<accession>A0A1E7FH60</accession>
<gene>
    <name evidence="3" type="ORF">FRACYDRAFT_268577</name>
</gene>
<dbReference type="AlphaFoldDB" id="A0A1E7FH60"/>
<evidence type="ECO:0000313" key="3">
    <source>
        <dbReference type="EMBL" id="OEU17113.1"/>
    </source>
</evidence>
<evidence type="ECO:0000313" key="4">
    <source>
        <dbReference type="Proteomes" id="UP000095751"/>
    </source>
</evidence>
<feature type="coiled-coil region" evidence="1">
    <location>
        <begin position="148"/>
        <end position="175"/>
    </location>
</feature>
<keyword evidence="1" id="KW-0175">Coiled coil</keyword>
<reference evidence="3 4" key="1">
    <citation type="submission" date="2016-09" db="EMBL/GenBank/DDBJ databases">
        <title>Extensive genetic diversity and differential bi-allelic expression allows diatom success in the polar Southern Ocean.</title>
        <authorList>
            <consortium name="DOE Joint Genome Institute"/>
            <person name="Mock T."/>
            <person name="Otillar R.P."/>
            <person name="Strauss J."/>
            <person name="Dupont C."/>
            <person name="Frickenhaus S."/>
            <person name="Maumus F."/>
            <person name="Mcmullan M."/>
            <person name="Sanges R."/>
            <person name="Schmutz J."/>
            <person name="Toseland A."/>
            <person name="Valas R."/>
            <person name="Veluchamy A."/>
            <person name="Ward B.J."/>
            <person name="Allen A."/>
            <person name="Barry K."/>
            <person name="Falciatore A."/>
            <person name="Ferrante M."/>
            <person name="Fortunato A.E."/>
            <person name="Gloeckner G."/>
            <person name="Gruber A."/>
            <person name="Hipkin R."/>
            <person name="Janech M."/>
            <person name="Kroth P."/>
            <person name="Leese F."/>
            <person name="Lindquist E."/>
            <person name="Lyon B.R."/>
            <person name="Martin J."/>
            <person name="Mayer C."/>
            <person name="Parker M."/>
            <person name="Quesneville H."/>
            <person name="Raymond J."/>
            <person name="Uhlig C."/>
            <person name="Valentin K.U."/>
            <person name="Worden A.Z."/>
            <person name="Armbrust E.V."/>
            <person name="Bowler C."/>
            <person name="Green B."/>
            <person name="Moulton V."/>
            <person name="Van Oosterhout C."/>
            <person name="Grigoriev I."/>
        </authorList>
    </citation>
    <scope>NUCLEOTIDE SEQUENCE [LARGE SCALE GENOMIC DNA]</scope>
    <source>
        <strain evidence="3 4">CCMP1102</strain>
    </source>
</reference>
<protein>
    <submittedName>
        <fullName evidence="3">Uncharacterized protein</fullName>
    </submittedName>
</protein>
<dbReference type="OrthoDB" id="50022at2759"/>
<feature type="compositionally biased region" description="Acidic residues" evidence="2">
    <location>
        <begin position="203"/>
        <end position="212"/>
    </location>
</feature>
<proteinExistence type="predicted"/>
<feature type="region of interest" description="Disordered" evidence="2">
    <location>
        <begin position="185"/>
        <end position="227"/>
    </location>
</feature>